<dbReference type="AlphaFoldDB" id="A0A646K9Z9"/>
<sequence>MTTARARCAAAHADDPTRCEGAGDAVLVRDRYTAVGGVLGCVHHGARMLASIEGGRVYPGHAPGSAAIAVWTRAQSIRPFAWVAR</sequence>
<comment type="caution">
    <text evidence="1">The sequence shown here is derived from an EMBL/GenBank/DDBJ whole genome shotgun (WGS) entry which is preliminary data.</text>
</comment>
<reference evidence="1 2" key="1">
    <citation type="submission" date="2019-05" db="EMBL/GenBank/DDBJ databases">
        <title>Comparative genomics and metabolomics analyses of clavulanic acid producing Streptomyces species provides insight into specialized metabolism and evolution of beta-lactam biosynthetic gene clusters.</title>
        <authorList>
            <person name="Moore M.A."/>
            <person name="Cruz-Morales P."/>
            <person name="Barona Gomez F."/>
            <person name="Kapil T."/>
        </authorList>
    </citation>
    <scope>NUCLEOTIDE SEQUENCE [LARGE SCALE GENOMIC DNA]</scope>
    <source>
        <strain evidence="1 2">NRRL 5741</strain>
    </source>
</reference>
<organism evidence="1 2">
    <name type="scientific">Streptomyces jumonjinensis</name>
    <dbReference type="NCBI Taxonomy" id="1945"/>
    <lineage>
        <taxon>Bacteria</taxon>
        <taxon>Bacillati</taxon>
        <taxon>Actinomycetota</taxon>
        <taxon>Actinomycetes</taxon>
        <taxon>Kitasatosporales</taxon>
        <taxon>Streptomycetaceae</taxon>
        <taxon>Streptomyces</taxon>
    </lineage>
</organism>
<protein>
    <submittedName>
        <fullName evidence="1">Uncharacterized protein</fullName>
    </submittedName>
</protein>
<evidence type="ECO:0000313" key="1">
    <source>
        <dbReference type="EMBL" id="MQS99032.1"/>
    </source>
</evidence>
<dbReference type="Proteomes" id="UP000419138">
    <property type="component" value="Unassembled WGS sequence"/>
</dbReference>
<keyword evidence="2" id="KW-1185">Reference proteome</keyword>
<gene>
    <name evidence="1" type="ORF">FF041_02100</name>
</gene>
<accession>A0A646K9Z9</accession>
<name>A0A646K9Z9_STRJU</name>
<evidence type="ECO:0000313" key="2">
    <source>
        <dbReference type="Proteomes" id="UP000419138"/>
    </source>
</evidence>
<dbReference type="EMBL" id="VCLA01000017">
    <property type="protein sequence ID" value="MQS99032.1"/>
    <property type="molecule type" value="Genomic_DNA"/>
</dbReference>
<proteinExistence type="predicted"/>